<dbReference type="AlphaFoldDB" id="A0A8H4PTC7"/>
<keyword evidence="2" id="KW-1185">Reference proteome</keyword>
<dbReference type="EMBL" id="JAAVMX010000003">
    <property type="protein sequence ID" value="KAF4510083.1"/>
    <property type="molecule type" value="Genomic_DNA"/>
</dbReference>
<dbReference type="Proteomes" id="UP000557566">
    <property type="component" value="Unassembled WGS sequence"/>
</dbReference>
<reference evidence="1 2" key="1">
    <citation type="journal article" date="2020" name="Genome Biol. Evol.">
        <title>A new high-quality draft genome assembly of the Chinese cordyceps Ophiocordyceps sinensis.</title>
        <authorList>
            <person name="Shu R."/>
            <person name="Zhang J."/>
            <person name="Meng Q."/>
            <person name="Zhang H."/>
            <person name="Zhou G."/>
            <person name="Li M."/>
            <person name="Wu P."/>
            <person name="Zhao Y."/>
            <person name="Chen C."/>
            <person name="Qin Q."/>
        </authorList>
    </citation>
    <scope>NUCLEOTIDE SEQUENCE [LARGE SCALE GENOMIC DNA]</scope>
    <source>
        <strain evidence="1 2">IOZ07</strain>
    </source>
</reference>
<evidence type="ECO:0000313" key="2">
    <source>
        <dbReference type="Proteomes" id="UP000557566"/>
    </source>
</evidence>
<comment type="caution">
    <text evidence="1">The sequence shown here is derived from an EMBL/GenBank/DDBJ whole genome shotgun (WGS) entry which is preliminary data.</text>
</comment>
<name>A0A8H4PTC7_9HYPO</name>
<protein>
    <submittedName>
        <fullName evidence="1">Uncharacterized protein</fullName>
    </submittedName>
</protein>
<proteinExistence type="predicted"/>
<sequence>MPTSPRYTVPWYTVSTPCTPTFMHQQTFFFCSASYNSHALSVLRIRTIPFVFADKRPQPSQQHRPEPSNNLAHPSRLLQRPAHDAMAEFRHVLVSVHRRVSAPRIVRVAGQWRLRPSLRPWTAMKQLLRLQGRLPLRHPSLKSCWLRKRACWSAFVSQPALLIPLGAVLLVHVVDDTPLVPITVPPAHQVVVVMPDTTAVQEAVL</sequence>
<evidence type="ECO:0000313" key="1">
    <source>
        <dbReference type="EMBL" id="KAF4510083.1"/>
    </source>
</evidence>
<organism evidence="1 2">
    <name type="scientific">Ophiocordyceps sinensis</name>
    <dbReference type="NCBI Taxonomy" id="72228"/>
    <lineage>
        <taxon>Eukaryota</taxon>
        <taxon>Fungi</taxon>
        <taxon>Dikarya</taxon>
        <taxon>Ascomycota</taxon>
        <taxon>Pezizomycotina</taxon>
        <taxon>Sordariomycetes</taxon>
        <taxon>Hypocreomycetidae</taxon>
        <taxon>Hypocreales</taxon>
        <taxon>Ophiocordycipitaceae</taxon>
        <taxon>Ophiocordyceps</taxon>
    </lineage>
</organism>
<gene>
    <name evidence="1" type="ORF">G6O67_002003</name>
</gene>
<accession>A0A8H4PTC7</accession>